<dbReference type="Pfam" id="PF00578">
    <property type="entry name" value="AhpC-TSA"/>
    <property type="match status" value="1"/>
</dbReference>
<gene>
    <name evidence="5" type="ORF">CRI93_02100</name>
</gene>
<dbReference type="InterPro" id="IPR036249">
    <property type="entry name" value="Thioredoxin-like_sf"/>
</dbReference>
<evidence type="ECO:0000259" key="4">
    <source>
        <dbReference type="PROSITE" id="PS51352"/>
    </source>
</evidence>
<keyword evidence="1" id="KW-0560">Oxidoreductase</keyword>
<accession>A0A2H3NTJ9</accession>
<feature type="domain" description="Thioredoxin" evidence="4">
    <location>
        <begin position="4"/>
        <end position="161"/>
    </location>
</feature>
<dbReference type="InterPro" id="IPR000866">
    <property type="entry name" value="AhpC/TSA"/>
</dbReference>
<evidence type="ECO:0000313" key="5">
    <source>
        <dbReference type="EMBL" id="PEN09546.1"/>
    </source>
</evidence>
<comment type="caution">
    <text evidence="5">The sequence shown here is derived from an EMBL/GenBank/DDBJ whole genome shotgun (WGS) entry which is preliminary data.</text>
</comment>
<dbReference type="PIRSF" id="PIRSF000239">
    <property type="entry name" value="AHPC"/>
    <property type="match status" value="1"/>
</dbReference>
<dbReference type="AlphaFoldDB" id="A0A2H3NTJ9"/>
<sequence>MSTLAPGDAAPDFELFTHDIEPFTLSDHRDGPVLLLFFPGAFTSVCTNEMNTVNNDRTSFGIDEGVTIVGISTDSPFVLDEYRKVNDLQFTLLSDHDAEVAAAYGAKYDHDFTPMKLDRIAKRSAFVVDAEGVIQYAEVLDNAGKQPDFESIQATIDELTG</sequence>
<dbReference type="PANTHER" id="PTHR43110:SF1">
    <property type="entry name" value="THIOL PEROXIDASE"/>
    <property type="match status" value="1"/>
</dbReference>
<keyword evidence="2" id="KW-0676">Redox-active center</keyword>
<feature type="active site" description="Cysteine sulfenic acid (-SOH) intermediate; for peroxidase activity" evidence="3">
    <location>
        <position position="46"/>
    </location>
</feature>
<dbReference type="PANTHER" id="PTHR43110">
    <property type="entry name" value="THIOL PEROXIDASE"/>
    <property type="match status" value="1"/>
</dbReference>
<dbReference type="PROSITE" id="PS51352">
    <property type="entry name" value="THIOREDOXIN_2"/>
    <property type="match status" value="1"/>
</dbReference>
<dbReference type="InterPro" id="IPR013766">
    <property type="entry name" value="Thioredoxin_domain"/>
</dbReference>
<reference evidence="5 6" key="1">
    <citation type="submission" date="2017-10" db="EMBL/GenBank/DDBJ databases">
        <title>Draft genome of Longimonas halophila.</title>
        <authorList>
            <person name="Goh K.M."/>
            <person name="Shamsir M.S."/>
            <person name="Lim S.W."/>
        </authorList>
    </citation>
    <scope>NUCLEOTIDE SEQUENCE [LARGE SCALE GENOMIC DNA]</scope>
    <source>
        <strain evidence="5 6">KCTC 42399</strain>
    </source>
</reference>
<dbReference type="Proteomes" id="UP000221024">
    <property type="component" value="Unassembled WGS sequence"/>
</dbReference>
<dbReference type="RefSeq" id="WP_098060944.1">
    <property type="nucleotide sequence ID" value="NZ_PDEP01000001.1"/>
</dbReference>
<dbReference type="Gene3D" id="3.40.30.10">
    <property type="entry name" value="Glutaredoxin"/>
    <property type="match status" value="1"/>
</dbReference>
<keyword evidence="6" id="KW-1185">Reference proteome</keyword>
<organism evidence="5 6">
    <name type="scientific">Longimonas halophila</name>
    <dbReference type="NCBI Taxonomy" id="1469170"/>
    <lineage>
        <taxon>Bacteria</taxon>
        <taxon>Pseudomonadati</taxon>
        <taxon>Rhodothermota</taxon>
        <taxon>Rhodothermia</taxon>
        <taxon>Rhodothermales</taxon>
        <taxon>Salisaetaceae</taxon>
        <taxon>Longimonas</taxon>
    </lineage>
</organism>
<dbReference type="EMBL" id="PDEP01000001">
    <property type="protein sequence ID" value="PEN09546.1"/>
    <property type="molecule type" value="Genomic_DNA"/>
</dbReference>
<evidence type="ECO:0000256" key="1">
    <source>
        <dbReference type="ARBA" id="ARBA00023002"/>
    </source>
</evidence>
<evidence type="ECO:0000256" key="2">
    <source>
        <dbReference type="ARBA" id="ARBA00023284"/>
    </source>
</evidence>
<dbReference type="InterPro" id="IPR024706">
    <property type="entry name" value="Peroxiredoxin_AhpC-typ"/>
</dbReference>
<dbReference type="InterPro" id="IPR050455">
    <property type="entry name" value="Tpx_Peroxidase_subfamily"/>
</dbReference>
<evidence type="ECO:0000313" key="6">
    <source>
        <dbReference type="Proteomes" id="UP000221024"/>
    </source>
</evidence>
<proteinExistence type="predicted"/>
<protein>
    <submittedName>
        <fullName evidence="5">Anti-oxidant AhpCTSA family protein</fullName>
    </submittedName>
</protein>
<evidence type="ECO:0000256" key="3">
    <source>
        <dbReference type="PIRSR" id="PIRSR000239-1"/>
    </source>
</evidence>
<dbReference type="OrthoDB" id="9809746at2"/>
<name>A0A2H3NTJ9_9BACT</name>
<dbReference type="GO" id="GO:0016491">
    <property type="term" value="F:oxidoreductase activity"/>
    <property type="evidence" value="ECO:0007669"/>
    <property type="project" value="UniProtKB-KW"/>
</dbReference>
<dbReference type="GO" id="GO:0016209">
    <property type="term" value="F:antioxidant activity"/>
    <property type="evidence" value="ECO:0007669"/>
    <property type="project" value="InterPro"/>
</dbReference>
<dbReference type="SUPFAM" id="SSF52833">
    <property type="entry name" value="Thioredoxin-like"/>
    <property type="match status" value="1"/>
</dbReference>